<comment type="caution">
    <text evidence="11">The sequence shown here is derived from an EMBL/GenBank/DDBJ whole genome shotgun (WGS) entry which is preliminary data.</text>
</comment>
<feature type="transmembrane region" description="Helical" evidence="10">
    <location>
        <begin position="355"/>
        <end position="374"/>
    </location>
</feature>
<comment type="similarity">
    <text evidence="3 10">Belongs to the glycosyltransferase 22 family.</text>
</comment>
<keyword evidence="5" id="KW-0808">Transferase</keyword>
<evidence type="ECO:0000256" key="2">
    <source>
        <dbReference type="ARBA" id="ARBA00004922"/>
    </source>
</evidence>
<evidence type="ECO:0000313" key="12">
    <source>
        <dbReference type="Proteomes" id="UP001365542"/>
    </source>
</evidence>
<evidence type="ECO:0000256" key="4">
    <source>
        <dbReference type="ARBA" id="ARBA00022676"/>
    </source>
</evidence>
<evidence type="ECO:0000256" key="9">
    <source>
        <dbReference type="ARBA" id="ARBA00023136"/>
    </source>
</evidence>
<accession>A0AAV9WWE3</accession>
<keyword evidence="4 10" id="KW-0328">Glycosyltransferase</keyword>
<protein>
    <recommendedName>
        <fullName evidence="10">Mannosyltransferase</fullName>
        <ecNumber evidence="10">2.4.1.-</ecNumber>
    </recommendedName>
</protein>
<evidence type="ECO:0000256" key="1">
    <source>
        <dbReference type="ARBA" id="ARBA00004477"/>
    </source>
</evidence>
<keyword evidence="7 10" id="KW-0256">Endoplasmic reticulum</keyword>
<evidence type="ECO:0000256" key="3">
    <source>
        <dbReference type="ARBA" id="ARBA00007063"/>
    </source>
</evidence>
<evidence type="ECO:0000313" key="11">
    <source>
        <dbReference type="EMBL" id="KAK6527847.1"/>
    </source>
</evidence>
<dbReference type="Proteomes" id="UP001365542">
    <property type="component" value="Unassembled WGS sequence"/>
</dbReference>
<dbReference type="PANTHER" id="PTHR22760:SF2">
    <property type="entry name" value="ALPHA-1,2-MANNOSYLTRANSFERASE ALG9"/>
    <property type="match status" value="1"/>
</dbReference>
<name>A0AAV9WWE3_9PEZI</name>
<feature type="transmembrane region" description="Helical" evidence="10">
    <location>
        <begin position="262"/>
        <end position="279"/>
    </location>
</feature>
<feature type="transmembrane region" description="Helical" evidence="10">
    <location>
        <begin position="291"/>
        <end position="319"/>
    </location>
</feature>
<evidence type="ECO:0000256" key="6">
    <source>
        <dbReference type="ARBA" id="ARBA00022692"/>
    </source>
</evidence>
<feature type="transmembrane region" description="Helical" evidence="10">
    <location>
        <begin position="92"/>
        <end position="111"/>
    </location>
</feature>
<dbReference type="EMBL" id="JAVHJO010000015">
    <property type="protein sequence ID" value="KAK6527847.1"/>
    <property type="molecule type" value="Genomic_DNA"/>
</dbReference>
<feature type="transmembrane region" description="Helical" evidence="10">
    <location>
        <begin position="168"/>
        <end position="188"/>
    </location>
</feature>
<dbReference type="InterPro" id="IPR005599">
    <property type="entry name" value="GPI_mannosylTrfase"/>
</dbReference>
<dbReference type="GO" id="GO:0005789">
    <property type="term" value="C:endoplasmic reticulum membrane"/>
    <property type="evidence" value="ECO:0007669"/>
    <property type="project" value="UniProtKB-SubCell"/>
</dbReference>
<feature type="transmembrane region" description="Helical" evidence="10">
    <location>
        <begin position="195"/>
        <end position="218"/>
    </location>
</feature>
<evidence type="ECO:0000256" key="10">
    <source>
        <dbReference type="RuleBase" id="RU363075"/>
    </source>
</evidence>
<feature type="transmembrane region" description="Helical" evidence="10">
    <location>
        <begin position="142"/>
        <end position="162"/>
    </location>
</feature>
<feature type="transmembrane region" description="Helical" evidence="10">
    <location>
        <begin position="331"/>
        <end position="349"/>
    </location>
</feature>
<organism evidence="11 12">
    <name type="scientific">Orbilia ellipsospora</name>
    <dbReference type="NCBI Taxonomy" id="2528407"/>
    <lineage>
        <taxon>Eukaryota</taxon>
        <taxon>Fungi</taxon>
        <taxon>Dikarya</taxon>
        <taxon>Ascomycota</taxon>
        <taxon>Pezizomycotina</taxon>
        <taxon>Orbiliomycetes</taxon>
        <taxon>Orbiliales</taxon>
        <taxon>Orbiliaceae</taxon>
        <taxon>Orbilia</taxon>
    </lineage>
</organism>
<keyword evidence="6 10" id="KW-0812">Transmembrane</keyword>
<evidence type="ECO:0000256" key="8">
    <source>
        <dbReference type="ARBA" id="ARBA00022989"/>
    </source>
</evidence>
<comment type="pathway">
    <text evidence="2">Protein modification; protein glycosylation.</text>
</comment>
<keyword evidence="12" id="KW-1185">Reference proteome</keyword>
<evidence type="ECO:0000256" key="7">
    <source>
        <dbReference type="ARBA" id="ARBA00022824"/>
    </source>
</evidence>
<keyword evidence="8 10" id="KW-1133">Transmembrane helix</keyword>
<dbReference type="EC" id="2.4.1.-" evidence="10"/>
<comment type="subcellular location">
    <subcellularLocation>
        <location evidence="1 10">Endoplasmic reticulum membrane</location>
        <topology evidence="1 10">Multi-pass membrane protein</topology>
    </subcellularLocation>
</comment>
<dbReference type="AlphaFoldDB" id="A0AAV9WWE3"/>
<proteinExistence type="inferred from homology"/>
<keyword evidence="9 10" id="KW-0472">Membrane</keyword>
<evidence type="ECO:0000256" key="5">
    <source>
        <dbReference type="ARBA" id="ARBA00022679"/>
    </source>
</evidence>
<gene>
    <name evidence="11" type="primary">ALG9</name>
    <name evidence="11" type="ORF">TWF694_004818</name>
</gene>
<dbReference type="GO" id="GO:0000026">
    <property type="term" value="F:alpha-1,2-mannosyltransferase activity"/>
    <property type="evidence" value="ECO:0007669"/>
    <property type="project" value="TreeGrafter"/>
</dbReference>
<feature type="transmembrane region" description="Helical" evidence="10">
    <location>
        <begin position="394"/>
        <end position="416"/>
    </location>
</feature>
<dbReference type="Pfam" id="PF03901">
    <property type="entry name" value="Glyco_transf_22"/>
    <property type="match status" value="1"/>
</dbReference>
<dbReference type="GO" id="GO:0006487">
    <property type="term" value="P:protein N-linked glycosylation"/>
    <property type="evidence" value="ECO:0007669"/>
    <property type="project" value="TreeGrafter"/>
</dbReference>
<feature type="transmembrane region" description="Helical" evidence="10">
    <location>
        <begin position="238"/>
        <end position="255"/>
    </location>
</feature>
<feature type="transmembrane region" description="Helical" evidence="10">
    <location>
        <begin position="35"/>
        <end position="57"/>
    </location>
</feature>
<dbReference type="PANTHER" id="PTHR22760">
    <property type="entry name" value="GLYCOSYLTRANSFERASE"/>
    <property type="match status" value="1"/>
</dbReference>
<reference evidence="11 12" key="1">
    <citation type="submission" date="2019-10" db="EMBL/GenBank/DDBJ databases">
        <authorList>
            <person name="Palmer J.M."/>
        </authorList>
    </citation>
    <scope>NUCLEOTIDE SEQUENCE [LARGE SCALE GENOMIC DNA]</scope>
    <source>
        <strain evidence="11 12">TWF694</strain>
    </source>
</reference>
<sequence length="581" mass="65397">MPTTGQSPAKAALTQAQEAHREVTQLDGVTRSPYLHYNVALSITFLTGFLAATYATIPDCDEVFNYWEPTHYLLHGNGLQTWEYSPAYAIRSWLYIGIHALITLPLSAAGFDKKYEFMLLRSFLIGVASLSQTELYDGLSRVLGPDIGLIFLLISVSSAGMFQAAPAYLPSSFAMYFVMFGTAAFLKASRHPVKALIFFSIAGLWGWPFSLALMIPQLTLWAVDHGNQHGIFSAFNTLVRNIWGPIVVLAFIVVIDSVAYRKLAFVPLNIVLYNVFGGEGKGPDLYGTEPWWYYIANLALNFNFMAAAAFSSIFFQVIGSVAWPSRADKNQMVLLLPFYLWFFIFTMQPHKEERFMYPAYPALCINAALSLFWLKHAISRGIKRIKSGIPDDLISTIVVSGILFIFTLVSASRIIAVTTGYGAPIAIYTTDRKLALTGNVCFGKEWYRFPSSFFLPGTARPRFIKSSFAGLLPGAFPEETDGFRDGTWRIPENMNDVNREDYSKYIPVGSCDYIVDSYFSKREEQNMEPNYILDAGNWDQVTCGKFLDASKTPFLGRVLWLPSWLLKDTREWGDYCILRRK</sequence>